<dbReference type="InterPro" id="IPR006120">
    <property type="entry name" value="Resolvase_HTH_dom"/>
</dbReference>
<dbReference type="AlphaFoldDB" id="A0A4U0YX23"/>
<evidence type="ECO:0000313" key="4">
    <source>
        <dbReference type="EMBL" id="TKA94441.1"/>
    </source>
</evidence>
<reference evidence="4 5" key="1">
    <citation type="submission" date="2019-04" db="EMBL/GenBank/DDBJ databases">
        <title>Crypto-aerobic microbial life in anoxic (sulfidic) marine sediments.</title>
        <authorList>
            <person name="Bhattacharya S."/>
            <person name="Roy C."/>
            <person name="Mondal N."/>
            <person name="Sarkar J."/>
            <person name="Mandal S."/>
            <person name="Rameez M.J."/>
            <person name="Ghosh W."/>
        </authorList>
    </citation>
    <scope>NUCLEOTIDE SEQUENCE [LARGE SCALE GENOMIC DNA]</scope>
    <source>
        <strain evidence="4 5">SBBC</strain>
    </source>
</reference>
<dbReference type="Pfam" id="PF14690">
    <property type="entry name" value="Zn_ribbon_ISL3"/>
    <property type="match status" value="1"/>
</dbReference>
<dbReference type="InterPro" id="IPR002560">
    <property type="entry name" value="Transposase_DDE"/>
</dbReference>
<organism evidence="4 5">
    <name type="scientific">Cereibacter changlensis</name>
    <dbReference type="NCBI Taxonomy" id="402884"/>
    <lineage>
        <taxon>Bacteria</taxon>
        <taxon>Pseudomonadati</taxon>
        <taxon>Pseudomonadota</taxon>
        <taxon>Alphaproteobacteria</taxon>
        <taxon>Rhodobacterales</taxon>
        <taxon>Paracoccaceae</taxon>
        <taxon>Cereibacter</taxon>
    </lineage>
</organism>
<protein>
    <submittedName>
        <fullName evidence="4">ISL3 family transposase</fullName>
    </submittedName>
</protein>
<dbReference type="InterPro" id="IPR029261">
    <property type="entry name" value="Transposase_Znf"/>
</dbReference>
<sequence length="519" mass="57833">MGGTASYGGVLPPGLRLHDVRLEGDEVLIRARVANDRACCPSCGTVSTRLHSRYARRLSDLPAHGRRVRIVLTVRRFRCPSRTCRTRIFGERLDEGIGQRHGRRTARLQGLVHCLGLALGGRPGQALAHRLLLPVSKDTLLRSVKRGPVSEVPPPRVIGIDDWAWRKGHRYGSILCDLERRKVIDLLPDREPATVEVWLAEHPSVEIVSRDRSGGYGLAVAKGRPEAIQVADRWHLLENASRAFLDSVRSSMPEIRQAIGAGKVHPALLTSAERIQYLGFLRRQETNAAVRALADEGTPIKQIVRRTGCSRQVVRRILRGQREDVFRVRQHSLEPWLPWLDAEWSAGCRNGAELWRRLQAAGFRGSMRVVTEWATRRRRAEASRAALPARCPAARTIARAMTLRRHDLAREEALMVAAIEAKVPELATAAALLDRFQRMVRKRSADHLAEWPEAAAASPLASFARGLMADEAAVVAALREQWSNGQTEGQINRLKMLKRQMYGRAGIALLKARLIGTAS</sequence>
<feature type="domain" description="Transposase IS204/IS1001/IS1096/IS1165 DDE" evidence="1">
    <location>
        <begin position="371"/>
        <end position="513"/>
    </location>
</feature>
<dbReference type="GO" id="GO:0003677">
    <property type="term" value="F:DNA binding"/>
    <property type="evidence" value="ECO:0007669"/>
    <property type="project" value="InterPro"/>
</dbReference>
<dbReference type="GO" id="GO:0000150">
    <property type="term" value="F:DNA strand exchange activity"/>
    <property type="evidence" value="ECO:0007669"/>
    <property type="project" value="InterPro"/>
</dbReference>
<dbReference type="EMBL" id="SWAU01000356">
    <property type="protein sequence ID" value="TKA94441.1"/>
    <property type="molecule type" value="Genomic_DNA"/>
</dbReference>
<evidence type="ECO:0000313" key="5">
    <source>
        <dbReference type="Proteomes" id="UP000306340"/>
    </source>
</evidence>
<dbReference type="PANTHER" id="PTHR33498:SF1">
    <property type="entry name" value="TRANSPOSASE FOR INSERTION SEQUENCE ELEMENT IS1557"/>
    <property type="match status" value="1"/>
</dbReference>
<feature type="domain" description="Transposase IS204/IS1001/IS1096/IS1165 zinc-finger" evidence="3">
    <location>
        <begin position="37"/>
        <end position="81"/>
    </location>
</feature>
<accession>A0A4U0YX23</accession>
<dbReference type="Proteomes" id="UP000306340">
    <property type="component" value="Unassembled WGS sequence"/>
</dbReference>
<evidence type="ECO:0000259" key="3">
    <source>
        <dbReference type="Pfam" id="PF14690"/>
    </source>
</evidence>
<name>A0A4U0YX23_9RHOB</name>
<feature type="domain" description="Resolvase HTH" evidence="2">
    <location>
        <begin position="288"/>
        <end position="320"/>
    </location>
</feature>
<proteinExistence type="predicted"/>
<evidence type="ECO:0000259" key="1">
    <source>
        <dbReference type="Pfam" id="PF01610"/>
    </source>
</evidence>
<dbReference type="RefSeq" id="WP_136794427.1">
    <property type="nucleotide sequence ID" value="NZ_SWAU01000356.1"/>
</dbReference>
<dbReference type="InterPro" id="IPR047951">
    <property type="entry name" value="Transpos_ISL3"/>
</dbReference>
<feature type="domain" description="Transposase IS204/IS1001/IS1096/IS1165 DDE" evidence="1">
    <location>
        <begin position="158"/>
        <end position="251"/>
    </location>
</feature>
<dbReference type="Pfam" id="PF02796">
    <property type="entry name" value="HTH_7"/>
    <property type="match status" value="1"/>
</dbReference>
<dbReference type="Pfam" id="PF01610">
    <property type="entry name" value="DDE_Tnp_ISL3"/>
    <property type="match status" value="2"/>
</dbReference>
<dbReference type="PANTHER" id="PTHR33498">
    <property type="entry name" value="TRANSPOSASE FOR INSERTION SEQUENCE ELEMENT IS1557"/>
    <property type="match status" value="1"/>
</dbReference>
<gene>
    <name evidence="4" type="ORF">FAZ78_22335</name>
</gene>
<evidence type="ECO:0000259" key="2">
    <source>
        <dbReference type="Pfam" id="PF02796"/>
    </source>
</evidence>
<comment type="caution">
    <text evidence="4">The sequence shown here is derived from an EMBL/GenBank/DDBJ whole genome shotgun (WGS) entry which is preliminary data.</text>
</comment>
<dbReference type="NCBIfam" id="NF033550">
    <property type="entry name" value="transpos_ISL3"/>
    <property type="match status" value="1"/>
</dbReference>